<reference evidence="5" key="1">
    <citation type="journal article" date="2020" name="Nat. Commun.">
        <title>Genome sequence of the cluster root forming white lupin.</title>
        <authorList>
            <person name="Hufnagel B."/>
            <person name="Marques A."/>
            <person name="Soriano A."/>
            <person name="Marques L."/>
            <person name="Divol F."/>
            <person name="Doumas P."/>
            <person name="Sallet E."/>
            <person name="Mancinotti D."/>
            <person name="Carrere S."/>
            <person name="Marande W."/>
            <person name="Arribat S."/>
            <person name="Keller J."/>
            <person name="Huneau C."/>
            <person name="Blein T."/>
            <person name="Aime D."/>
            <person name="Laguerre M."/>
            <person name="Taylor J."/>
            <person name="Schubert V."/>
            <person name="Nelson M."/>
            <person name="Geu-Flores F."/>
            <person name="Crespi M."/>
            <person name="Gallardo-Guerrero K."/>
            <person name="Delaux P.-M."/>
            <person name="Salse J."/>
            <person name="Berges H."/>
            <person name="Guyot R."/>
            <person name="Gouzy J."/>
            <person name="Peret B."/>
        </authorList>
    </citation>
    <scope>NUCLEOTIDE SEQUENCE [LARGE SCALE GENOMIC DNA]</scope>
    <source>
        <strain evidence="5">cv. Amiga</strain>
    </source>
</reference>
<evidence type="ECO:0000259" key="3">
    <source>
        <dbReference type="Pfam" id="PF21467"/>
    </source>
</evidence>
<dbReference type="PRINTS" id="PR00742">
    <property type="entry name" value="GLHYDRLASE35"/>
</dbReference>
<feature type="domain" description="Beta-galactosidase galactose-binding" evidence="3">
    <location>
        <begin position="197"/>
        <end position="237"/>
    </location>
</feature>
<sequence length="261" mass="28635">MQMLPTNTQMFSWESFDEDVSSMVDSSAITVSGLLEQINVTRDTSDYLWYITSVDVGSSESFLHGGELPTLIVQSTGHAVHVFINGQLSGSGYGTREDRRFRYIGNVNLRAGTNRIALLSVAVGLPNVGGHFETWNTGILGPIALHGLDQGNLDLSWKKWTYQVGLKGEAMDLASPNGISSVEWMQTALVVQKLQPLTWHKTYFNAPEGYEPLALDMEGMGKGQIWINGQSIGRYWIASATGNCNDCNYAGDVGLIRHKIS</sequence>
<protein>
    <submittedName>
        <fullName evidence="4">Putative beta-galactosidase</fullName>
    </submittedName>
</protein>
<dbReference type="InterPro" id="IPR008979">
    <property type="entry name" value="Galactose-bd-like_sf"/>
</dbReference>
<comment type="caution">
    <text evidence="4">The sequence shown here is derived from an EMBL/GenBank/DDBJ whole genome shotgun (WGS) entry which is preliminary data.</text>
</comment>
<evidence type="ECO:0000313" key="4">
    <source>
        <dbReference type="EMBL" id="KAE9612964.1"/>
    </source>
</evidence>
<organism evidence="4 5">
    <name type="scientific">Lupinus albus</name>
    <name type="common">White lupine</name>
    <name type="synonym">Lupinus termis</name>
    <dbReference type="NCBI Taxonomy" id="3870"/>
    <lineage>
        <taxon>Eukaryota</taxon>
        <taxon>Viridiplantae</taxon>
        <taxon>Streptophyta</taxon>
        <taxon>Embryophyta</taxon>
        <taxon>Tracheophyta</taxon>
        <taxon>Spermatophyta</taxon>
        <taxon>Magnoliopsida</taxon>
        <taxon>eudicotyledons</taxon>
        <taxon>Gunneridae</taxon>
        <taxon>Pentapetalae</taxon>
        <taxon>rosids</taxon>
        <taxon>fabids</taxon>
        <taxon>Fabales</taxon>
        <taxon>Fabaceae</taxon>
        <taxon>Papilionoideae</taxon>
        <taxon>50 kb inversion clade</taxon>
        <taxon>genistoids sensu lato</taxon>
        <taxon>core genistoids</taxon>
        <taxon>Genisteae</taxon>
        <taxon>Lupinus</taxon>
    </lineage>
</organism>
<feature type="domain" description="Beta-galactosidase galactose-binding" evidence="3">
    <location>
        <begin position="47"/>
        <end position="114"/>
    </location>
</feature>
<dbReference type="OrthoDB" id="1657402at2759"/>
<dbReference type="InterPro" id="IPR048913">
    <property type="entry name" value="BetaGal_gal-bd"/>
</dbReference>
<dbReference type="Pfam" id="PF21467">
    <property type="entry name" value="BetaGal_gal-bd"/>
    <property type="match status" value="2"/>
</dbReference>
<dbReference type="InterPro" id="IPR001944">
    <property type="entry name" value="Glycoside_Hdrlase_35"/>
</dbReference>
<dbReference type="Proteomes" id="UP000447434">
    <property type="component" value="Chromosome 5"/>
</dbReference>
<dbReference type="EMBL" id="WOCE01000005">
    <property type="protein sequence ID" value="KAE9612964.1"/>
    <property type="molecule type" value="Genomic_DNA"/>
</dbReference>
<dbReference type="SUPFAM" id="SSF49785">
    <property type="entry name" value="Galactose-binding domain-like"/>
    <property type="match status" value="2"/>
</dbReference>
<name>A0A6A4QIB9_LUPAL</name>
<dbReference type="Gene3D" id="2.60.120.260">
    <property type="entry name" value="Galactose-binding domain-like"/>
    <property type="match status" value="1"/>
</dbReference>
<dbReference type="AlphaFoldDB" id="A0A6A4QIB9"/>
<gene>
    <name evidence="4" type="ORF">Lalb_Chr05g0212581</name>
</gene>
<keyword evidence="1" id="KW-0378">Hydrolase</keyword>
<dbReference type="GO" id="GO:0005975">
    <property type="term" value="P:carbohydrate metabolic process"/>
    <property type="evidence" value="ECO:0007669"/>
    <property type="project" value="InterPro"/>
</dbReference>
<proteinExistence type="predicted"/>
<dbReference type="FunFam" id="2.60.120.260:FF:000061">
    <property type="entry name" value="Beta-galactosidase"/>
    <property type="match status" value="1"/>
</dbReference>
<evidence type="ECO:0000256" key="2">
    <source>
        <dbReference type="ARBA" id="ARBA00023295"/>
    </source>
</evidence>
<evidence type="ECO:0000256" key="1">
    <source>
        <dbReference type="ARBA" id="ARBA00022801"/>
    </source>
</evidence>
<dbReference type="GO" id="GO:0004553">
    <property type="term" value="F:hydrolase activity, hydrolyzing O-glycosyl compounds"/>
    <property type="evidence" value="ECO:0007669"/>
    <property type="project" value="InterPro"/>
</dbReference>
<dbReference type="FunFam" id="2.60.120.260:FF:000037">
    <property type="entry name" value="Beta-galactosidase"/>
    <property type="match status" value="1"/>
</dbReference>
<evidence type="ECO:0000313" key="5">
    <source>
        <dbReference type="Proteomes" id="UP000447434"/>
    </source>
</evidence>
<keyword evidence="5" id="KW-1185">Reference proteome</keyword>
<keyword evidence="2" id="KW-0326">Glycosidase</keyword>
<accession>A0A6A4QIB9</accession>
<dbReference type="PANTHER" id="PTHR23421">
    <property type="entry name" value="BETA-GALACTOSIDASE RELATED"/>
    <property type="match status" value="1"/>
</dbReference>